<dbReference type="Gramene" id="KQJ82163">
    <property type="protein sequence ID" value="KQJ82163"/>
    <property type="gene ID" value="BRADI_5g07048v3"/>
</dbReference>
<sequence>MCLNKANEECRTKLMFLWWRSWHLRNDIISSKGDASVTASAHFLFNYANALLSLNGRPPLHDPKGKSLLGAGPRSPEWRPPDTGWAKLNVDASLVPSSGAAAWGGILRDESGAVIASNWNLIPNCQSAEFAEGIACLKGIRLARRFSNLPLNVESDCQSLVLALTDPSIQRSSLRPVIEEIRHLCVSV</sequence>
<evidence type="ECO:0000313" key="2">
    <source>
        <dbReference type="EMBL" id="KQJ82163.1"/>
    </source>
</evidence>
<dbReference type="PANTHER" id="PTHR47074:SF73">
    <property type="entry name" value="OS04G0448401 PROTEIN"/>
    <property type="match status" value="1"/>
</dbReference>
<organism evidence="2">
    <name type="scientific">Brachypodium distachyon</name>
    <name type="common">Purple false brome</name>
    <name type="synonym">Trachynia distachya</name>
    <dbReference type="NCBI Taxonomy" id="15368"/>
    <lineage>
        <taxon>Eukaryota</taxon>
        <taxon>Viridiplantae</taxon>
        <taxon>Streptophyta</taxon>
        <taxon>Embryophyta</taxon>
        <taxon>Tracheophyta</taxon>
        <taxon>Spermatophyta</taxon>
        <taxon>Magnoliopsida</taxon>
        <taxon>Liliopsida</taxon>
        <taxon>Poales</taxon>
        <taxon>Poaceae</taxon>
        <taxon>BOP clade</taxon>
        <taxon>Pooideae</taxon>
        <taxon>Stipodae</taxon>
        <taxon>Brachypodieae</taxon>
        <taxon>Brachypodium</taxon>
    </lineage>
</organism>
<accession>A0A0Q3H253</accession>
<dbReference type="InterPro" id="IPR012337">
    <property type="entry name" value="RNaseH-like_sf"/>
</dbReference>
<gene>
    <name evidence="2" type="ORF">BRADI_5g07048v3</name>
</gene>
<reference evidence="2" key="2">
    <citation type="submission" date="2017-06" db="EMBL/GenBank/DDBJ databases">
        <title>WGS assembly of Brachypodium distachyon.</title>
        <authorList>
            <consortium name="The International Brachypodium Initiative"/>
            <person name="Lucas S."/>
            <person name="Harmon-Smith M."/>
            <person name="Lail K."/>
            <person name="Tice H."/>
            <person name="Grimwood J."/>
            <person name="Bruce D."/>
            <person name="Barry K."/>
            <person name="Shu S."/>
            <person name="Lindquist E."/>
            <person name="Wang M."/>
            <person name="Pitluck S."/>
            <person name="Vogel J.P."/>
            <person name="Garvin D.F."/>
            <person name="Mockler T.C."/>
            <person name="Schmutz J."/>
            <person name="Rokhsar D."/>
            <person name="Bevan M.W."/>
        </authorList>
    </citation>
    <scope>NUCLEOTIDE SEQUENCE</scope>
    <source>
        <strain evidence="2">Bd21</strain>
    </source>
</reference>
<name>A0A0Q3H253_BRADI</name>
<dbReference type="GO" id="GO:0004523">
    <property type="term" value="F:RNA-DNA hybrid ribonuclease activity"/>
    <property type="evidence" value="ECO:0007669"/>
    <property type="project" value="InterPro"/>
</dbReference>
<dbReference type="InParanoid" id="A0A0Q3H253"/>
<dbReference type="Gene3D" id="3.30.420.10">
    <property type="entry name" value="Ribonuclease H-like superfamily/Ribonuclease H"/>
    <property type="match status" value="1"/>
</dbReference>
<dbReference type="InterPro" id="IPR052929">
    <property type="entry name" value="RNase_H-like_EbsB-rel"/>
</dbReference>
<dbReference type="Pfam" id="PF13456">
    <property type="entry name" value="RVT_3"/>
    <property type="match status" value="1"/>
</dbReference>
<evidence type="ECO:0000259" key="1">
    <source>
        <dbReference type="Pfam" id="PF13456"/>
    </source>
</evidence>
<keyword evidence="4" id="KW-1185">Reference proteome</keyword>
<dbReference type="Proteomes" id="UP000008810">
    <property type="component" value="Chromosome 5"/>
</dbReference>
<proteinExistence type="predicted"/>
<reference evidence="2 3" key="1">
    <citation type="journal article" date="2010" name="Nature">
        <title>Genome sequencing and analysis of the model grass Brachypodium distachyon.</title>
        <authorList>
            <consortium name="International Brachypodium Initiative"/>
        </authorList>
    </citation>
    <scope>NUCLEOTIDE SEQUENCE [LARGE SCALE GENOMIC DNA]</scope>
    <source>
        <strain evidence="2 3">Bd21</strain>
    </source>
</reference>
<protein>
    <recommendedName>
        <fullName evidence="1">RNase H type-1 domain-containing protein</fullName>
    </recommendedName>
</protein>
<dbReference type="AlphaFoldDB" id="A0A0Q3H253"/>
<dbReference type="PANTHER" id="PTHR47074">
    <property type="entry name" value="BNAC02G40300D PROTEIN"/>
    <property type="match status" value="1"/>
</dbReference>
<dbReference type="EnsemblPlants" id="KQJ82163">
    <property type="protein sequence ID" value="KQJ82163"/>
    <property type="gene ID" value="BRADI_5g07048v3"/>
</dbReference>
<dbReference type="GO" id="GO:0003676">
    <property type="term" value="F:nucleic acid binding"/>
    <property type="evidence" value="ECO:0007669"/>
    <property type="project" value="InterPro"/>
</dbReference>
<reference evidence="3" key="3">
    <citation type="submission" date="2018-08" db="UniProtKB">
        <authorList>
            <consortium name="EnsemblPlants"/>
        </authorList>
    </citation>
    <scope>IDENTIFICATION</scope>
    <source>
        <strain evidence="3">cv. Bd21</strain>
    </source>
</reference>
<evidence type="ECO:0000313" key="4">
    <source>
        <dbReference type="Proteomes" id="UP000008810"/>
    </source>
</evidence>
<dbReference type="CDD" id="cd06222">
    <property type="entry name" value="RNase_H_like"/>
    <property type="match status" value="1"/>
</dbReference>
<dbReference type="SUPFAM" id="SSF53098">
    <property type="entry name" value="Ribonuclease H-like"/>
    <property type="match status" value="1"/>
</dbReference>
<evidence type="ECO:0000313" key="3">
    <source>
        <dbReference type="EnsemblPlants" id="KQJ82163"/>
    </source>
</evidence>
<dbReference type="EMBL" id="CM000884">
    <property type="protein sequence ID" value="KQJ82163.1"/>
    <property type="molecule type" value="Genomic_DNA"/>
</dbReference>
<dbReference type="InterPro" id="IPR036397">
    <property type="entry name" value="RNaseH_sf"/>
</dbReference>
<dbReference type="InterPro" id="IPR044730">
    <property type="entry name" value="RNase_H-like_dom_plant"/>
</dbReference>
<dbReference type="OrthoDB" id="692420at2759"/>
<dbReference type="InterPro" id="IPR002156">
    <property type="entry name" value="RNaseH_domain"/>
</dbReference>
<feature type="domain" description="RNase H type-1" evidence="1">
    <location>
        <begin position="89"/>
        <end position="184"/>
    </location>
</feature>